<sequence>MKNTLLIASLFVATAGAVYSLPHTRSKPPINPTPVVQPLPPIAPPSQNERPRVEAVFVLDTTGSMSGLIQGAKENIWSIARSMASARPTPDLHVGLIGFRDRGDEYVTRLTDLSTDLDSTYAKLMDFEAGGGGDTPESVNQALHEAVTKISWSQDKNAYKVIFLVGDAPPHTDYQDDVPYEASIKLASEKGIVVNTIQAGSDPNTAREWKRIAMLSQGNSLHVAQSGGAVEVATPFDEALASLSKELDDTRLFYGDREDKAKMAAKQAATSKLHDGGSLASRAKRAAFNASAAGEANLYAGKDLVDAVSKGDVELEALPAAALPEPMQAMAPEAQKQLIAETAERRNEIQTKIQDLVAKRESYIAKEVVGRADADSFDRQIYDTVRDQAEKKGLKYEEGPKF</sequence>
<dbReference type="InterPro" id="IPR036465">
    <property type="entry name" value="vWFA_dom_sf"/>
</dbReference>
<dbReference type="GO" id="GO:0004674">
    <property type="term" value="F:protein serine/threonine kinase activity"/>
    <property type="evidence" value="ECO:0007669"/>
    <property type="project" value="TreeGrafter"/>
</dbReference>
<evidence type="ECO:0000256" key="2">
    <source>
        <dbReference type="ARBA" id="ARBA00022525"/>
    </source>
</evidence>
<comment type="subcellular location">
    <subcellularLocation>
        <location evidence="1">Secreted</location>
    </subcellularLocation>
</comment>
<protein>
    <submittedName>
        <fullName evidence="5">VWA domain-containing protein</fullName>
    </submittedName>
</protein>
<dbReference type="InterPro" id="IPR052969">
    <property type="entry name" value="Thr-specific_kinase-like"/>
</dbReference>
<dbReference type="AlphaFoldDB" id="A0AAW3ZNQ8"/>
<dbReference type="SMART" id="SM00327">
    <property type="entry name" value="VWA"/>
    <property type="match status" value="1"/>
</dbReference>
<evidence type="ECO:0000259" key="4">
    <source>
        <dbReference type="PROSITE" id="PS50234"/>
    </source>
</evidence>
<dbReference type="InterPro" id="IPR056861">
    <property type="entry name" value="HMCN1-like_VWA"/>
</dbReference>
<dbReference type="CDD" id="cd00198">
    <property type="entry name" value="vWFA"/>
    <property type="match status" value="1"/>
</dbReference>
<dbReference type="Gene3D" id="3.40.50.410">
    <property type="entry name" value="von Willebrand factor, type A domain"/>
    <property type="match status" value="1"/>
</dbReference>
<evidence type="ECO:0000256" key="3">
    <source>
        <dbReference type="ARBA" id="ARBA00022729"/>
    </source>
</evidence>
<dbReference type="PANTHER" id="PTHR47763">
    <property type="entry name" value="ALPHA-PROTEIN KINASE VWKA"/>
    <property type="match status" value="1"/>
</dbReference>
<proteinExistence type="predicted"/>
<dbReference type="Proteomes" id="UP000613768">
    <property type="component" value="Unassembled WGS sequence"/>
</dbReference>
<dbReference type="InterPro" id="IPR002035">
    <property type="entry name" value="VWF_A"/>
</dbReference>
<name>A0AAW3ZNQ8_9GAMM</name>
<evidence type="ECO:0000256" key="1">
    <source>
        <dbReference type="ARBA" id="ARBA00004613"/>
    </source>
</evidence>
<evidence type="ECO:0000313" key="6">
    <source>
        <dbReference type="Proteomes" id="UP000613768"/>
    </source>
</evidence>
<keyword evidence="3" id="KW-0732">Signal</keyword>
<organism evidence="5 6">
    <name type="scientific">Pseudomarimonas arenosa</name>
    <dbReference type="NCBI Taxonomy" id="2774145"/>
    <lineage>
        <taxon>Bacteria</taxon>
        <taxon>Pseudomonadati</taxon>
        <taxon>Pseudomonadota</taxon>
        <taxon>Gammaproteobacteria</taxon>
        <taxon>Lysobacterales</taxon>
        <taxon>Lysobacteraceae</taxon>
        <taxon>Pseudomarimonas</taxon>
    </lineage>
</organism>
<dbReference type="EMBL" id="JACYTR010000066">
    <property type="protein sequence ID" value="MBD8527808.1"/>
    <property type="molecule type" value="Genomic_DNA"/>
</dbReference>
<feature type="domain" description="VWFA" evidence="4">
    <location>
        <begin position="54"/>
        <end position="247"/>
    </location>
</feature>
<dbReference type="PROSITE" id="PS50234">
    <property type="entry name" value="VWFA"/>
    <property type="match status" value="1"/>
</dbReference>
<dbReference type="GO" id="GO:0005737">
    <property type="term" value="C:cytoplasm"/>
    <property type="evidence" value="ECO:0007669"/>
    <property type="project" value="TreeGrafter"/>
</dbReference>
<dbReference type="RefSeq" id="WP_192031230.1">
    <property type="nucleotide sequence ID" value="NZ_JACYTR010000066.1"/>
</dbReference>
<reference evidence="5 6" key="1">
    <citation type="submission" date="2020-09" db="EMBL/GenBank/DDBJ databases">
        <title>Pseudoxanthomonas sp. CAU 1598 isolated from sand of Yaerae Beach.</title>
        <authorList>
            <person name="Kim W."/>
        </authorList>
    </citation>
    <scope>NUCLEOTIDE SEQUENCE [LARGE SCALE GENOMIC DNA]</scope>
    <source>
        <strain evidence="5 6">CAU 1598</strain>
    </source>
</reference>
<accession>A0AAW3ZNQ8</accession>
<dbReference type="SUPFAM" id="SSF53300">
    <property type="entry name" value="vWA-like"/>
    <property type="match status" value="1"/>
</dbReference>
<comment type="caution">
    <text evidence="5">The sequence shown here is derived from an EMBL/GenBank/DDBJ whole genome shotgun (WGS) entry which is preliminary data.</text>
</comment>
<keyword evidence="6" id="KW-1185">Reference proteome</keyword>
<dbReference type="Pfam" id="PF25106">
    <property type="entry name" value="VWA_4"/>
    <property type="match status" value="1"/>
</dbReference>
<dbReference type="PANTHER" id="PTHR47763:SF1">
    <property type="entry name" value="DUF659 DOMAIN-CONTAINING PROTEIN"/>
    <property type="match status" value="1"/>
</dbReference>
<gene>
    <name evidence="5" type="ORF">IFO71_18845</name>
</gene>
<evidence type="ECO:0000313" key="5">
    <source>
        <dbReference type="EMBL" id="MBD8527808.1"/>
    </source>
</evidence>
<keyword evidence="2" id="KW-0964">Secreted</keyword>